<gene>
    <name evidence="1" type="ORF">KSP40_PGU012037</name>
</gene>
<proteinExistence type="predicted"/>
<accession>A0ABR2LLA7</accession>
<keyword evidence="2" id="KW-1185">Reference proteome</keyword>
<reference evidence="1 2" key="1">
    <citation type="journal article" date="2022" name="Nat. Plants">
        <title>Genomes of leafy and leafless Platanthera orchids illuminate the evolution of mycoheterotrophy.</title>
        <authorList>
            <person name="Li M.H."/>
            <person name="Liu K.W."/>
            <person name="Li Z."/>
            <person name="Lu H.C."/>
            <person name="Ye Q.L."/>
            <person name="Zhang D."/>
            <person name="Wang J.Y."/>
            <person name="Li Y.F."/>
            <person name="Zhong Z.M."/>
            <person name="Liu X."/>
            <person name="Yu X."/>
            <person name="Liu D.K."/>
            <person name="Tu X.D."/>
            <person name="Liu B."/>
            <person name="Hao Y."/>
            <person name="Liao X.Y."/>
            <person name="Jiang Y.T."/>
            <person name="Sun W.H."/>
            <person name="Chen J."/>
            <person name="Chen Y.Q."/>
            <person name="Ai Y."/>
            <person name="Zhai J.W."/>
            <person name="Wu S.S."/>
            <person name="Zhou Z."/>
            <person name="Hsiao Y.Y."/>
            <person name="Wu W.L."/>
            <person name="Chen Y.Y."/>
            <person name="Lin Y.F."/>
            <person name="Hsu J.L."/>
            <person name="Li C.Y."/>
            <person name="Wang Z.W."/>
            <person name="Zhao X."/>
            <person name="Zhong W.Y."/>
            <person name="Ma X.K."/>
            <person name="Ma L."/>
            <person name="Huang J."/>
            <person name="Chen G.Z."/>
            <person name="Huang M.Z."/>
            <person name="Huang L."/>
            <person name="Peng D.H."/>
            <person name="Luo Y.B."/>
            <person name="Zou S.Q."/>
            <person name="Chen S.P."/>
            <person name="Lan S."/>
            <person name="Tsai W.C."/>
            <person name="Van de Peer Y."/>
            <person name="Liu Z.J."/>
        </authorList>
    </citation>
    <scope>NUCLEOTIDE SEQUENCE [LARGE SCALE GENOMIC DNA]</scope>
    <source>
        <strain evidence="1">Lor288</strain>
    </source>
</reference>
<dbReference type="Proteomes" id="UP001412067">
    <property type="component" value="Unassembled WGS sequence"/>
</dbReference>
<comment type="caution">
    <text evidence="1">The sequence shown here is derived from an EMBL/GenBank/DDBJ whole genome shotgun (WGS) entry which is preliminary data.</text>
</comment>
<name>A0ABR2LLA7_9ASPA</name>
<evidence type="ECO:0000313" key="2">
    <source>
        <dbReference type="Proteomes" id="UP001412067"/>
    </source>
</evidence>
<dbReference type="Gene3D" id="3.40.50.970">
    <property type="match status" value="1"/>
</dbReference>
<organism evidence="1 2">
    <name type="scientific">Platanthera guangdongensis</name>
    <dbReference type="NCBI Taxonomy" id="2320717"/>
    <lineage>
        <taxon>Eukaryota</taxon>
        <taxon>Viridiplantae</taxon>
        <taxon>Streptophyta</taxon>
        <taxon>Embryophyta</taxon>
        <taxon>Tracheophyta</taxon>
        <taxon>Spermatophyta</taxon>
        <taxon>Magnoliopsida</taxon>
        <taxon>Liliopsida</taxon>
        <taxon>Asparagales</taxon>
        <taxon>Orchidaceae</taxon>
        <taxon>Orchidoideae</taxon>
        <taxon>Orchideae</taxon>
        <taxon>Orchidinae</taxon>
        <taxon>Platanthera</taxon>
    </lineage>
</organism>
<protein>
    <submittedName>
        <fullName evidence="1">Uncharacterized protein</fullName>
    </submittedName>
</protein>
<dbReference type="EMBL" id="JBBWWR010000018">
    <property type="protein sequence ID" value="KAK8943927.1"/>
    <property type="molecule type" value="Genomic_DNA"/>
</dbReference>
<sequence length="78" mass="9176">MSTSFDVRRNRAIARRLLLSPGDLQMVAYSTPYSAKGLIKDAIHRENLIVHLEHILLHNIKEWIPDEEHVLRMRGRYL</sequence>
<evidence type="ECO:0000313" key="1">
    <source>
        <dbReference type="EMBL" id="KAK8943927.1"/>
    </source>
</evidence>